<dbReference type="GO" id="GO:0003824">
    <property type="term" value="F:catalytic activity"/>
    <property type="evidence" value="ECO:0007669"/>
    <property type="project" value="InterPro"/>
</dbReference>
<dbReference type="SUPFAM" id="SSF102114">
    <property type="entry name" value="Radical SAM enzymes"/>
    <property type="match status" value="1"/>
</dbReference>
<evidence type="ECO:0000256" key="3">
    <source>
        <dbReference type="ARBA" id="ARBA00023004"/>
    </source>
</evidence>
<keyword evidence="4" id="KW-0411">Iron-sulfur</keyword>
<dbReference type="GO" id="GO:0006783">
    <property type="term" value="P:heme biosynthetic process"/>
    <property type="evidence" value="ECO:0007669"/>
    <property type="project" value="TreeGrafter"/>
</dbReference>
<evidence type="ECO:0000256" key="1">
    <source>
        <dbReference type="ARBA" id="ARBA00022691"/>
    </source>
</evidence>
<dbReference type="EMBL" id="PEYT01000007">
    <property type="protein sequence ID" value="PIS23243.1"/>
    <property type="molecule type" value="Genomic_DNA"/>
</dbReference>
<dbReference type="PROSITE" id="PS51918">
    <property type="entry name" value="RADICAL_SAM"/>
    <property type="match status" value="1"/>
</dbReference>
<keyword evidence="1" id="KW-0949">S-adenosyl-L-methionine</keyword>
<dbReference type="InterPro" id="IPR013785">
    <property type="entry name" value="Aldolase_TIM"/>
</dbReference>
<dbReference type="InterPro" id="IPR007197">
    <property type="entry name" value="rSAM"/>
</dbReference>
<dbReference type="Pfam" id="PF04055">
    <property type="entry name" value="Radical_SAM"/>
    <property type="match status" value="1"/>
</dbReference>
<comment type="caution">
    <text evidence="6">The sequence shown here is derived from an EMBL/GenBank/DDBJ whole genome shotgun (WGS) entry which is preliminary data.</text>
</comment>
<keyword evidence="3" id="KW-0408">Iron</keyword>
<dbReference type="CDD" id="cd01335">
    <property type="entry name" value="Radical_SAM"/>
    <property type="match status" value="1"/>
</dbReference>
<evidence type="ECO:0000313" key="7">
    <source>
        <dbReference type="Proteomes" id="UP000230340"/>
    </source>
</evidence>
<name>A0A2H0XE97_UNCKA</name>
<dbReference type="PANTHER" id="PTHR11228:SF7">
    <property type="entry name" value="PQQA PEPTIDE CYCLASE"/>
    <property type="match status" value="1"/>
</dbReference>
<feature type="domain" description="Radical SAM core" evidence="5">
    <location>
        <begin position="18"/>
        <end position="268"/>
    </location>
</feature>
<dbReference type="GO" id="GO:0046872">
    <property type="term" value="F:metal ion binding"/>
    <property type="evidence" value="ECO:0007669"/>
    <property type="project" value="UniProtKB-KW"/>
</dbReference>
<reference evidence="7" key="1">
    <citation type="submission" date="2017-09" db="EMBL/GenBank/DDBJ databases">
        <title>Depth-based differentiation of microbial function through sediment-hosted aquifers and enrichment of novel symbionts in the deep terrestrial subsurface.</title>
        <authorList>
            <person name="Probst A.J."/>
            <person name="Ladd B."/>
            <person name="Jarett J.K."/>
            <person name="Geller-Mcgrath D.E."/>
            <person name="Sieber C.M.K."/>
            <person name="Emerson J.B."/>
            <person name="Anantharaman K."/>
            <person name="Thomas B.C."/>
            <person name="Malmstrom R."/>
            <person name="Stieglmeier M."/>
            <person name="Klingl A."/>
            <person name="Woyke T."/>
            <person name="Ryan C.M."/>
            <person name="Banfield J.F."/>
        </authorList>
    </citation>
    <scope>NUCLEOTIDE SEQUENCE [LARGE SCALE GENOMIC DNA]</scope>
</reference>
<dbReference type="InterPro" id="IPR050377">
    <property type="entry name" value="Radical_SAM_PqqE_MftC-like"/>
</dbReference>
<accession>A0A2H0XE97</accession>
<organism evidence="6 7">
    <name type="scientific">candidate division WWE3 bacterium CG08_land_8_20_14_0_20_40_13</name>
    <dbReference type="NCBI Taxonomy" id="1975084"/>
    <lineage>
        <taxon>Bacteria</taxon>
        <taxon>Katanobacteria</taxon>
    </lineage>
</organism>
<dbReference type="GO" id="GO:0051536">
    <property type="term" value="F:iron-sulfur cluster binding"/>
    <property type="evidence" value="ECO:0007669"/>
    <property type="project" value="UniProtKB-KW"/>
</dbReference>
<evidence type="ECO:0000259" key="5">
    <source>
        <dbReference type="PROSITE" id="PS51918"/>
    </source>
</evidence>
<dbReference type="SFLD" id="SFLDS00029">
    <property type="entry name" value="Radical_SAM"/>
    <property type="match status" value="1"/>
</dbReference>
<evidence type="ECO:0000313" key="6">
    <source>
        <dbReference type="EMBL" id="PIS23243.1"/>
    </source>
</evidence>
<dbReference type="InterPro" id="IPR023885">
    <property type="entry name" value="4Fe4S-binding_SPASM_dom"/>
</dbReference>
<evidence type="ECO:0000256" key="2">
    <source>
        <dbReference type="ARBA" id="ARBA00022723"/>
    </source>
</evidence>
<dbReference type="CDD" id="cd21109">
    <property type="entry name" value="SPASM"/>
    <property type="match status" value="1"/>
</dbReference>
<dbReference type="InterPro" id="IPR058240">
    <property type="entry name" value="rSAM_sf"/>
</dbReference>
<gene>
    <name evidence="6" type="ORF">COT49_01115</name>
</gene>
<proteinExistence type="predicted"/>
<dbReference type="Gene3D" id="3.20.20.70">
    <property type="entry name" value="Aldolase class I"/>
    <property type="match status" value="1"/>
</dbReference>
<sequence>MIQIIQDGFNDIFSRFFRLRPIRLVLYITHRCNSRCIMCSIWKEKVEKELFFDDYKMLFSNDFLKRIRYVTISGGEACLRNDLAEIIGLLIKNNPKIKKINLATNALNPNLTTPQIKKVGEVLKDKNIKFVIQISVDALDETDDKIRGISNASSKILLTIDQLKDMQKIYPFLKLSLVCLIQPLNITKLDSMLNYFLKENVDFLFTVVTYSKSYYENLDTDAIRFNNTQRGIAIKFLEKLSLNNSYNIGKRFLYYELAEMLKGKKQKRGCPMLRENLALESDGRVIPCINTEPLFYGNIKDNSLSRIWRNRKTRDTIFQIRKEFCPNCMSACGISILNVSWFWLKSFLKDF</sequence>
<protein>
    <recommendedName>
        <fullName evidence="5">Radical SAM core domain-containing protein</fullName>
    </recommendedName>
</protein>
<dbReference type="Proteomes" id="UP000230340">
    <property type="component" value="Unassembled WGS sequence"/>
</dbReference>
<evidence type="ECO:0000256" key="4">
    <source>
        <dbReference type="ARBA" id="ARBA00023014"/>
    </source>
</evidence>
<dbReference type="SFLD" id="SFLDG01067">
    <property type="entry name" value="SPASM/twitch_domain_containing"/>
    <property type="match status" value="1"/>
</dbReference>
<dbReference type="AlphaFoldDB" id="A0A2H0XE97"/>
<dbReference type="PANTHER" id="PTHR11228">
    <property type="entry name" value="RADICAL SAM DOMAIN PROTEIN"/>
    <property type="match status" value="1"/>
</dbReference>
<dbReference type="Pfam" id="PF13186">
    <property type="entry name" value="SPASM"/>
    <property type="match status" value="1"/>
</dbReference>
<keyword evidence="2" id="KW-0479">Metal-binding</keyword>